<evidence type="ECO:0000256" key="1">
    <source>
        <dbReference type="ARBA" id="ARBA00004613"/>
    </source>
</evidence>
<dbReference type="EMBL" id="JAMZOO010000002">
    <property type="protein sequence ID" value="MEB6857161.1"/>
    <property type="molecule type" value="Genomic_DNA"/>
</dbReference>
<keyword evidence="7" id="KW-1185">Reference proteome</keyword>
<keyword evidence="4" id="KW-0843">Virulence</keyword>
<evidence type="ECO:0000313" key="6">
    <source>
        <dbReference type="EMBL" id="MEB6857161.1"/>
    </source>
</evidence>
<dbReference type="Proteomes" id="UP001332939">
    <property type="component" value="Unassembled WGS sequence"/>
</dbReference>
<dbReference type="SUPFAM" id="SSF140693">
    <property type="entry name" value="IpaD-like"/>
    <property type="match status" value="1"/>
</dbReference>
<dbReference type="InterPro" id="IPR009483">
    <property type="entry name" value="IpaD/BipD/SipD"/>
</dbReference>
<sequence length="363" mass="41622">MVSQVMGNFNRLENNKKLLTENHFSENNNYINEKEEGQFTPEDFKNEGYRVKEKLQNKINDFIPKSSLGLISDYSLKEEAIINRNKYARNSNNARILEQEISKIQYADSKINSRSNSNADSLHDFFKEVKDSIVTGKNDYLDVLKDVFSNYMDFANELREILASISKFVSAGSDDNHINFKRKDFYKKLKEFIDKYSSIPNNDLYLGELIFQQDSNGRYYREINGEKIYYDGVMTPVDAINDLLKDIKGGSVSVNELPGPPIKFEIHFKVDLSNFNKLLDLVLDGTSEDEINKSPDGSDVKLLSSEFNLLKNGIDAFEKNINSNLDELSKKYSAANSNYDNFVKIVSSTMNSLLEMAKGFLRF</sequence>
<evidence type="ECO:0000256" key="2">
    <source>
        <dbReference type="ARBA" id="ARBA00007741"/>
    </source>
</evidence>
<proteinExistence type="inferred from homology"/>
<evidence type="ECO:0000256" key="3">
    <source>
        <dbReference type="ARBA" id="ARBA00022525"/>
    </source>
</evidence>
<reference evidence="6 7" key="1">
    <citation type="submission" date="2022-05" db="EMBL/GenBank/DDBJ databases">
        <title>Whole genome sequences of Escherichia coli of fish isolates collected from Assam, India.</title>
        <authorList>
            <person name="Sudha S."/>
            <person name="Muneeb K.H."/>
            <person name="Rakshit O."/>
            <person name="Mendem S.K."/>
            <person name="Raisen C."/>
            <person name="Holmes M.A."/>
            <person name="Shome B.R."/>
            <person name="Sivaraman G.K."/>
        </authorList>
    </citation>
    <scope>NUCLEOTIDE SEQUENCE [LARGE SCALE GENOMIC DNA]</scope>
    <source>
        <strain evidence="6 7">278</strain>
    </source>
</reference>
<accession>A0ABU6EDM3</accession>
<name>A0ABU6EDM3_9GAMM</name>
<gene>
    <name evidence="6" type="ORF">NA736_08985</name>
</gene>
<comment type="subcellular location">
    <subcellularLocation>
        <location evidence="1">Secreted</location>
    </subcellularLocation>
</comment>
<comment type="caution">
    <text evidence="6">The sequence shown here is derived from an EMBL/GenBank/DDBJ whole genome shotgun (WGS) entry which is preliminary data.</text>
</comment>
<organism evidence="6 7">
    <name type="scientific">Proteus cibi</name>
    <dbReference type="NCBI Taxonomy" id="2050966"/>
    <lineage>
        <taxon>Bacteria</taxon>
        <taxon>Pseudomonadati</taxon>
        <taxon>Pseudomonadota</taxon>
        <taxon>Gammaproteobacteria</taxon>
        <taxon>Enterobacterales</taxon>
        <taxon>Morganellaceae</taxon>
        <taxon>Proteus</taxon>
    </lineage>
</organism>
<keyword evidence="5" id="KW-0175">Coiled coil</keyword>
<evidence type="ECO:0000256" key="5">
    <source>
        <dbReference type="ARBA" id="ARBA00023054"/>
    </source>
</evidence>
<evidence type="ECO:0000313" key="7">
    <source>
        <dbReference type="Proteomes" id="UP001332939"/>
    </source>
</evidence>
<dbReference type="RefSeq" id="WP_325934523.1">
    <property type="nucleotide sequence ID" value="NZ_JAMZOO010000002.1"/>
</dbReference>
<keyword evidence="3" id="KW-0964">Secreted</keyword>
<comment type="similarity">
    <text evidence="2">Belongs to the invasin protein D family.</text>
</comment>
<protein>
    <submittedName>
        <fullName evidence="6">IpaD/SipD/SspD family type III secretion system needle tip protein</fullName>
    </submittedName>
</protein>
<dbReference type="Gene3D" id="1.20.1710.10">
    <property type="entry name" value="IpaD-like"/>
    <property type="match status" value="1"/>
</dbReference>
<dbReference type="Pfam" id="PF06511">
    <property type="entry name" value="T3SS_TC"/>
    <property type="match status" value="2"/>
</dbReference>
<dbReference type="InterPro" id="IPR036708">
    <property type="entry name" value="BipD-like_sf"/>
</dbReference>
<evidence type="ECO:0000256" key="4">
    <source>
        <dbReference type="ARBA" id="ARBA00023026"/>
    </source>
</evidence>